<dbReference type="EMBL" id="SBLB01000001">
    <property type="protein sequence ID" value="RYC72194.1"/>
    <property type="molecule type" value="Genomic_DNA"/>
</dbReference>
<comment type="caution">
    <text evidence="2">The sequence shown here is derived from an EMBL/GenBank/DDBJ whole genome shotgun (WGS) entry which is preliminary data.</text>
</comment>
<dbReference type="Pfam" id="PF13182">
    <property type="entry name" value="DUF4007"/>
    <property type="match status" value="1"/>
</dbReference>
<keyword evidence="3" id="KW-1185">Reference proteome</keyword>
<organism evidence="2 3">
    <name type="scientific">Spirosoma sordidisoli</name>
    <dbReference type="NCBI Taxonomy" id="2502893"/>
    <lineage>
        <taxon>Bacteria</taxon>
        <taxon>Pseudomonadati</taxon>
        <taxon>Bacteroidota</taxon>
        <taxon>Cytophagia</taxon>
        <taxon>Cytophagales</taxon>
        <taxon>Cytophagaceae</taxon>
        <taxon>Spirosoma</taxon>
    </lineage>
</organism>
<evidence type="ECO:0000259" key="1">
    <source>
        <dbReference type="Pfam" id="PF13182"/>
    </source>
</evidence>
<name>A0A4Q2URK2_9BACT</name>
<protein>
    <submittedName>
        <fullName evidence="2">DUF4007 family protein</fullName>
    </submittedName>
</protein>
<gene>
    <name evidence="2" type="ORF">EQG79_04010</name>
</gene>
<dbReference type="AlphaFoldDB" id="A0A4Q2URK2"/>
<sequence length="291" mass="33475">MVFFRNKKLSFSGHESFQCRNLWLKKGYDFVKSGRSFNSEDAVVDLGVGKNMVSSIRYWMKSFGLLTLTEELTPLADRLLSDDGWDPYLEDEGTLWLLHYHLVTVARASTYDLLFNELRRDRIEFTKNNFLTSVKRKAEISRVSVNDSTVLSDFGVFVKMYIRSESQAKDREESFSGLLTELDLVRWGTRNKEEYYVIENTDRRDLPHDIVLYGILSSGQFEYSVNFNTLLTEPDQVGSVFALNATGLYAKLESIIADNADIVFSDQAGIRELSFKTKPDPFTVLAQYYGR</sequence>
<dbReference type="Proteomes" id="UP000290407">
    <property type="component" value="Unassembled WGS sequence"/>
</dbReference>
<feature type="domain" description="DUF4007" evidence="1">
    <location>
        <begin position="11"/>
        <end position="289"/>
    </location>
</feature>
<reference evidence="2 3" key="1">
    <citation type="submission" date="2019-01" db="EMBL/GenBank/DDBJ databases">
        <title>Spirosoma flava sp. nov., a propanil-degrading bacterium isolated from herbicide-contaminated soil.</title>
        <authorList>
            <person name="Zhang L."/>
            <person name="Jiang J.-D."/>
        </authorList>
    </citation>
    <scope>NUCLEOTIDE SEQUENCE [LARGE SCALE GENOMIC DNA]</scope>
    <source>
        <strain evidence="2 3">TY50</strain>
    </source>
</reference>
<accession>A0A4Q2URK2</accession>
<evidence type="ECO:0000313" key="3">
    <source>
        <dbReference type="Proteomes" id="UP000290407"/>
    </source>
</evidence>
<evidence type="ECO:0000313" key="2">
    <source>
        <dbReference type="EMBL" id="RYC72194.1"/>
    </source>
</evidence>
<dbReference type="InterPro" id="IPR025248">
    <property type="entry name" value="DUF4007"/>
</dbReference>
<proteinExistence type="predicted"/>